<dbReference type="Pfam" id="PF08843">
    <property type="entry name" value="AbiEii"/>
    <property type="match status" value="1"/>
</dbReference>
<accession>A0ABW5CG03</accession>
<dbReference type="RefSeq" id="WP_377319098.1">
    <property type="nucleotide sequence ID" value="NZ_JBHUIY010000065.1"/>
</dbReference>
<sequence>MFRRPRHAAVAAVLAAFDAELLAEAHCFFGGGTAIVLSLDEYRESLDVDFLCAAQDGYRLLRERVFREGFAGLLRANADVVLLREARADQYGIRTQIGVGPERVKVEIVREARIALSGGRHPDWGVPVLSREDMYCEKLLANADRQADRAVLNRDIIDLSMMLLRWGPVPETAWAKAVDAYGAAAGLAFARAIEAIRDPVWLRTCMERMAMDPDLFAPILALHGGPIPPEDERKG</sequence>
<dbReference type="InterPro" id="IPR014942">
    <property type="entry name" value="AbiEii"/>
</dbReference>
<comment type="caution">
    <text evidence="1">The sequence shown here is derived from an EMBL/GenBank/DDBJ whole genome shotgun (WGS) entry which is preliminary data.</text>
</comment>
<proteinExistence type="predicted"/>
<protein>
    <submittedName>
        <fullName evidence="1">Nucleotidyl transferase AbiEii/AbiGii toxin family protein</fullName>
    </submittedName>
</protein>
<keyword evidence="1" id="KW-0808">Transferase</keyword>
<evidence type="ECO:0000313" key="1">
    <source>
        <dbReference type="EMBL" id="MFD2235691.1"/>
    </source>
</evidence>
<keyword evidence="2" id="KW-1185">Reference proteome</keyword>
<gene>
    <name evidence="1" type="ORF">ACFSNB_17980</name>
</gene>
<dbReference type="EMBL" id="JBHUIY010000065">
    <property type="protein sequence ID" value="MFD2235691.1"/>
    <property type="molecule type" value="Genomic_DNA"/>
</dbReference>
<reference evidence="2" key="1">
    <citation type="journal article" date="2019" name="Int. J. Syst. Evol. Microbiol.">
        <title>The Global Catalogue of Microorganisms (GCM) 10K type strain sequencing project: providing services to taxonomists for standard genome sequencing and annotation.</title>
        <authorList>
            <consortium name="The Broad Institute Genomics Platform"/>
            <consortium name="The Broad Institute Genome Sequencing Center for Infectious Disease"/>
            <person name="Wu L."/>
            <person name="Ma J."/>
        </authorList>
    </citation>
    <scope>NUCLEOTIDE SEQUENCE [LARGE SCALE GENOMIC DNA]</scope>
    <source>
        <strain evidence="2">KCTC 15012</strain>
    </source>
</reference>
<dbReference type="Proteomes" id="UP001597296">
    <property type="component" value="Unassembled WGS sequence"/>
</dbReference>
<organism evidence="1 2">
    <name type="scientific">Phaeospirillum tilakii</name>
    <dbReference type="NCBI Taxonomy" id="741673"/>
    <lineage>
        <taxon>Bacteria</taxon>
        <taxon>Pseudomonadati</taxon>
        <taxon>Pseudomonadota</taxon>
        <taxon>Alphaproteobacteria</taxon>
        <taxon>Rhodospirillales</taxon>
        <taxon>Rhodospirillaceae</taxon>
        <taxon>Phaeospirillum</taxon>
    </lineage>
</organism>
<evidence type="ECO:0000313" key="2">
    <source>
        <dbReference type="Proteomes" id="UP001597296"/>
    </source>
</evidence>
<dbReference type="GO" id="GO:0016740">
    <property type="term" value="F:transferase activity"/>
    <property type="evidence" value="ECO:0007669"/>
    <property type="project" value="UniProtKB-KW"/>
</dbReference>
<name>A0ABW5CG03_9PROT</name>